<dbReference type="OrthoDB" id="5323359at2"/>
<dbReference type="PATRIC" id="fig|1163745.3.peg.84"/>
<dbReference type="HOGENOM" id="CLU_046586_5_0_7"/>
<dbReference type="CDD" id="cd02440">
    <property type="entry name" value="AdoMet_MTases"/>
    <property type="match status" value="1"/>
</dbReference>
<proteinExistence type="predicted"/>
<keyword evidence="3" id="KW-1185">Reference proteome</keyword>
<dbReference type="RefSeq" id="WP_014658637.1">
    <property type="nucleotide sequence ID" value="NC_017735.1"/>
</dbReference>
<dbReference type="PANTHER" id="PTHR43861:SF1">
    <property type="entry name" value="TRANS-ACONITATE 2-METHYLTRANSFERASE"/>
    <property type="match status" value="1"/>
</dbReference>
<reference evidence="2 3" key="1">
    <citation type="journal article" date="2013" name="PLoS ONE">
        <title>Sequence Divergence and Conservation in Genomes ofHelicobacter cetorum Strains from a Dolphin and a Whale.</title>
        <authorList>
            <person name="Kersulyte D."/>
            <person name="Rossi M."/>
            <person name="Berg D.E."/>
        </authorList>
    </citation>
    <scope>NUCLEOTIDE SEQUENCE [LARGE SCALE GENOMIC DNA]</scope>
    <source>
        <strain evidence="2 3">MIT 99-5656</strain>
    </source>
</reference>
<dbReference type="AlphaFoldDB" id="I0EQ89"/>
<gene>
    <name evidence="2" type="ordered locus">HCD_00380</name>
</gene>
<evidence type="ECO:0000259" key="1">
    <source>
        <dbReference type="Pfam" id="PF08241"/>
    </source>
</evidence>
<dbReference type="Pfam" id="PF08241">
    <property type="entry name" value="Methyltransf_11"/>
    <property type="match status" value="1"/>
</dbReference>
<dbReference type="KEGG" id="hcm:HCD_00380"/>
<dbReference type="Proteomes" id="UP000005013">
    <property type="component" value="Chromosome"/>
</dbReference>
<dbReference type="STRING" id="1163745.HCD_00380"/>
<name>I0EQ89_HELCM</name>
<feature type="domain" description="Methyltransferase type 11" evidence="1">
    <location>
        <begin position="42"/>
        <end position="126"/>
    </location>
</feature>
<sequence>MLDSLHSFNRHANTYNLFANIQQQIAKYLIQYLKQKDYTRVLDLGSGSGAIFKALEQQCIFIKDFIALDNSINMLKLHPTHSTNIQRVSLEHADFEKYAFKTYDLIVASSSLQWAKDLKSVLEKIACSSKEVALAIHTDFSLHEVHEFLGTTSPLRNLMTLKSLIKNIFKDFQIELETKRFILCFENQKDGLNHLKKCGLLGGSTLNFKQKKHFLKNMVLEKLSYEALLFSGIKRS</sequence>
<dbReference type="SUPFAM" id="SSF53335">
    <property type="entry name" value="S-adenosyl-L-methionine-dependent methyltransferases"/>
    <property type="match status" value="1"/>
</dbReference>
<accession>I0EQ89</accession>
<protein>
    <submittedName>
        <fullName evidence="2">Biotin synthesis protein BioC</fullName>
    </submittedName>
</protein>
<dbReference type="InterPro" id="IPR029063">
    <property type="entry name" value="SAM-dependent_MTases_sf"/>
</dbReference>
<dbReference type="Gene3D" id="3.40.50.150">
    <property type="entry name" value="Vaccinia Virus protein VP39"/>
    <property type="match status" value="1"/>
</dbReference>
<organism evidence="2 3">
    <name type="scientific">Helicobacter cetorum (strain ATCC BAA-540 / CCUG 52418 / MIT 99-5656)</name>
    <dbReference type="NCBI Taxonomy" id="1163745"/>
    <lineage>
        <taxon>Bacteria</taxon>
        <taxon>Pseudomonadati</taxon>
        <taxon>Campylobacterota</taxon>
        <taxon>Epsilonproteobacteria</taxon>
        <taxon>Campylobacterales</taxon>
        <taxon>Helicobacteraceae</taxon>
        <taxon>Helicobacter</taxon>
    </lineage>
</organism>
<dbReference type="EMBL" id="CP003481">
    <property type="protein sequence ID" value="AFI05108.1"/>
    <property type="molecule type" value="Genomic_DNA"/>
</dbReference>
<dbReference type="PANTHER" id="PTHR43861">
    <property type="entry name" value="TRANS-ACONITATE 2-METHYLTRANSFERASE-RELATED"/>
    <property type="match status" value="1"/>
</dbReference>
<dbReference type="eggNOG" id="COG0500">
    <property type="taxonomic scope" value="Bacteria"/>
</dbReference>
<evidence type="ECO:0000313" key="3">
    <source>
        <dbReference type="Proteomes" id="UP000005013"/>
    </source>
</evidence>
<evidence type="ECO:0000313" key="2">
    <source>
        <dbReference type="EMBL" id="AFI05108.1"/>
    </source>
</evidence>
<dbReference type="InterPro" id="IPR013216">
    <property type="entry name" value="Methyltransf_11"/>
</dbReference>